<reference evidence="5" key="1">
    <citation type="journal article" date="2020" name="New Phytol.">
        <title>Comparative genomics reveals dynamic genome evolution in host specialist ectomycorrhizal fungi.</title>
        <authorList>
            <person name="Lofgren L.A."/>
            <person name="Nguyen N.H."/>
            <person name="Vilgalys R."/>
            <person name="Ruytinx J."/>
            <person name="Liao H.L."/>
            <person name="Branco S."/>
            <person name="Kuo A."/>
            <person name="LaButti K."/>
            <person name="Lipzen A."/>
            <person name="Andreopoulos W."/>
            <person name="Pangilinan J."/>
            <person name="Riley R."/>
            <person name="Hundley H."/>
            <person name="Na H."/>
            <person name="Barry K."/>
            <person name="Grigoriev I.V."/>
            <person name="Stajich J.E."/>
            <person name="Kennedy P.G."/>
        </authorList>
    </citation>
    <scope>NUCLEOTIDE SEQUENCE</scope>
    <source>
        <strain evidence="5">FC203</strain>
    </source>
</reference>
<evidence type="ECO:0000259" key="3">
    <source>
        <dbReference type="Pfam" id="PF24357"/>
    </source>
</evidence>
<keyword evidence="2" id="KW-0472">Membrane</keyword>
<dbReference type="GeneID" id="64657154"/>
<feature type="transmembrane region" description="Helical" evidence="2">
    <location>
        <begin position="30"/>
        <end position="49"/>
    </location>
</feature>
<proteinExistence type="predicted"/>
<feature type="transmembrane region" description="Helical" evidence="2">
    <location>
        <begin position="55"/>
        <end position="73"/>
    </location>
</feature>
<comment type="subcellular location">
    <subcellularLocation>
        <location evidence="1">Membrane</location>
        <topology evidence="1">Multi-pass membrane protein</topology>
    </subcellularLocation>
</comment>
<evidence type="ECO:0000313" key="5">
    <source>
        <dbReference type="EMBL" id="KAG1895062.1"/>
    </source>
</evidence>
<gene>
    <name evidence="5" type="ORF">F5891DRAFT_1060070</name>
    <name evidence="4" type="ORF">F5891DRAFT_1078940</name>
</gene>
<evidence type="ECO:0000313" key="6">
    <source>
        <dbReference type="Proteomes" id="UP001195769"/>
    </source>
</evidence>
<dbReference type="InterPro" id="IPR056227">
    <property type="entry name" value="TMD0_ABC"/>
</dbReference>
<dbReference type="EMBL" id="JABBWK010000071">
    <property type="protein sequence ID" value="KAG1895062.1"/>
    <property type="molecule type" value="Genomic_DNA"/>
</dbReference>
<dbReference type="EMBL" id="JABBWK010000213">
    <property type="protein sequence ID" value="KAG1887433.1"/>
    <property type="molecule type" value="Genomic_DNA"/>
</dbReference>
<keyword evidence="6" id="KW-1185">Reference proteome</keyword>
<organism evidence="5 6">
    <name type="scientific">Suillus fuscotomentosus</name>
    <dbReference type="NCBI Taxonomy" id="1912939"/>
    <lineage>
        <taxon>Eukaryota</taxon>
        <taxon>Fungi</taxon>
        <taxon>Dikarya</taxon>
        <taxon>Basidiomycota</taxon>
        <taxon>Agaricomycotina</taxon>
        <taxon>Agaricomycetes</taxon>
        <taxon>Agaricomycetidae</taxon>
        <taxon>Boletales</taxon>
        <taxon>Suillineae</taxon>
        <taxon>Suillaceae</taxon>
        <taxon>Suillus</taxon>
    </lineage>
</organism>
<keyword evidence="2" id="KW-1133">Transmembrane helix</keyword>
<keyword evidence="2" id="KW-0812">Transmembrane</keyword>
<protein>
    <recommendedName>
        <fullName evidence="3">ABC transporter TMD0 domain-containing protein</fullName>
    </recommendedName>
</protein>
<dbReference type="Proteomes" id="UP001195769">
    <property type="component" value="Unassembled WGS sequence"/>
</dbReference>
<feature type="transmembrane region" description="Helical" evidence="2">
    <location>
        <begin position="85"/>
        <end position="102"/>
    </location>
</feature>
<feature type="domain" description="ABC transporter TMD0" evidence="3">
    <location>
        <begin position="1"/>
        <end position="105"/>
    </location>
</feature>
<dbReference type="Pfam" id="PF24357">
    <property type="entry name" value="TMD0_ABC"/>
    <property type="match status" value="1"/>
</dbReference>
<evidence type="ECO:0000313" key="4">
    <source>
        <dbReference type="EMBL" id="KAG1887433.1"/>
    </source>
</evidence>
<sequence>MLLSATCRIWALRYPPPRDISRKSRWAKLVLLRPAIVASCFNFFIVLSLKRAASVVRPYILEPLALLVSWILTRLNHRRTRSSSTILLLFWPCYTVDLAIWTKSFV</sequence>
<dbReference type="GO" id="GO:0016020">
    <property type="term" value="C:membrane"/>
    <property type="evidence" value="ECO:0007669"/>
    <property type="project" value="UniProtKB-SubCell"/>
</dbReference>
<dbReference type="AlphaFoldDB" id="A0AAD4HFY0"/>
<accession>A0AAD4HFY0</accession>
<comment type="caution">
    <text evidence="5">The sequence shown here is derived from an EMBL/GenBank/DDBJ whole genome shotgun (WGS) entry which is preliminary data.</text>
</comment>
<evidence type="ECO:0000256" key="2">
    <source>
        <dbReference type="SAM" id="Phobius"/>
    </source>
</evidence>
<name>A0AAD4HFY0_9AGAM</name>
<dbReference type="RefSeq" id="XP_041220638.1">
    <property type="nucleotide sequence ID" value="XM_041362856.1"/>
</dbReference>
<evidence type="ECO:0000256" key="1">
    <source>
        <dbReference type="ARBA" id="ARBA00004141"/>
    </source>
</evidence>